<accession>A0AA35RZD1</accession>
<reference evidence="1" key="1">
    <citation type="submission" date="2023-03" db="EMBL/GenBank/DDBJ databases">
        <authorList>
            <person name="Steffen K."/>
            <person name="Cardenas P."/>
        </authorList>
    </citation>
    <scope>NUCLEOTIDE SEQUENCE</scope>
</reference>
<proteinExistence type="predicted"/>
<evidence type="ECO:0000313" key="2">
    <source>
        <dbReference type="Proteomes" id="UP001174909"/>
    </source>
</evidence>
<dbReference type="Proteomes" id="UP001174909">
    <property type="component" value="Unassembled WGS sequence"/>
</dbReference>
<sequence length="45" mass="5000">MALTTWNTSTTPSVLHLSMVVATPQNMADLLTVLLQTEKRMLLVE</sequence>
<organism evidence="1 2">
    <name type="scientific">Geodia barretti</name>
    <name type="common">Barrett's horny sponge</name>
    <dbReference type="NCBI Taxonomy" id="519541"/>
    <lineage>
        <taxon>Eukaryota</taxon>
        <taxon>Metazoa</taxon>
        <taxon>Porifera</taxon>
        <taxon>Demospongiae</taxon>
        <taxon>Heteroscleromorpha</taxon>
        <taxon>Tetractinellida</taxon>
        <taxon>Astrophorina</taxon>
        <taxon>Geodiidae</taxon>
        <taxon>Geodia</taxon>
    </lineage>
</organism>
<comment type="caution">
    <text evidence="1">The sequence shown here is derived from an EMBL/GenBank/DDBJ whole genome shotgun (WGS) entry which is preliminary data.</text>
</comment>
<gene>
    <name evidence="1" type="ORF">GBAR_LOCUS11587</name>
</gene>
<dbReference type="AlphaFoldDB" id="A0AA35RZD1"/>
<dbReference type="EMBL" id="CASHTH010001737">
    <property type="protein sequence ID" value="CAI8019247.1"/>
    <property type="molecule type" value="Genomic_DNA"/>
</dbReference>
<name>A0AA35RZD1_GEOBA</name>
<feature type="non-terminal residue" evidence="1">
    <location>
        <position position="45"/>
    </location>
</feature>
<protein>
    <submittedName>
        <fullName evidence="1">Uncharacterized protein</fullName>
    </submittedName>
</protein>
<evidence type="ECO:0000313" key="1">
    <source>
        <dbReference type="EMBL" id="CAI8019247.1"/>
    </source>
</evidence>
<keyword evidence="2" id="KW-1185">Reference proteome</keyword>